<dbReference type="OrthoDB" id="5838962at2759"/>
<keyword evidence="3" id="KW-1185">Reference proteome</keyword>
<accession>A0A0N4WLL2</accession>
<dbReference type="Proteomes" id="UP000268014">
    <property type="component" value="Unassembled WGS sequence"/>
</dbReference>
<sequence length="170" mass="19502">MTGDNSTITGCSTHCALNDDDLSCWNSTANFFTKLLIGQLRHYIAVQVDIDQWHRRHGKPDGQDMDTVAASIEESFFNELHPKDILTNTTVIKVAKVLSDRIRDVSDHVITWVPHFQCPVPCEYRYNNYKNLFIASMVLNICLVLAVIPFMIRLIRHEHEWGSESRLIST</sequence>
<dbReference type="EMBL" id="UZAF01017738">
    <property type="protein sequence ID" value="VDO44544.1"/>
    <property type="molecule type" value="Genomic_DNA"/>
</dbReference>
<feature type="transmembrane region" description="Helical" evidence="1">
    <location>
        <begin position="132"/>
        <end position="152"/>
    </location>
</feature>
<organism evidence="4">
    <name type="scientific">Haemonchus placei</name>
    <name type="common">Barber's pole worm</name>
    <dbReference type="NCBI Taxonomy" id="6290"/>
    <lineage>
        <taxon>Eukaryota</taxon>
        <taxon>Metazoa</taxon>
        <taxon>Ecdysozoa</taxon>
        <taxon>Nematoda</taxon>
        <taxon>Chromadorea</taxon>
        <taxon>Rhabditida</taxon>
        <taxon>Rhabditina</taxon>
        <taxon>Rhabditomorpha</taxon>
        <taxon>Strongyloidea</taxon>
        <taxon>Trichostrongylidae</taxon>
        <taxon>Haemonchus</taxon>
    </lineage>
</organism>
<keyword evidence="1" id="KW-0472">Membrane</keyword>
<dbReference type="AlphaFoldDB" id="A0A0N4WLL2"/>
<reference evidence="2 3" key="2">
    <citation type="submission" date="2018-11" db="EMBL/GenBank/DDBJ databases">
        <authorList>
            <consortium name="Pathogen Informatics"/>
        </authorList>
    </citation>
    <scope>NUCLEOTIDE SEQUENCE [LARGE SCALE GENOMIC DNA]</scope>
    <source>
        <strain evidence="2 3">MHpl1</strain>
    </source>
</reference>
<protein>
    <submittedName>
        <fullName evidence="4">Neur_chan_LBD domain-containing protein</fullName>
    </submittedName>
</protein>
<keyword evidence="1" id="KW-0812">Transmembrane</keyword>
<proteinExistence type="predicted"/>
<dbReference type="STRING" id="6290.A0A0N4WLL2"/>
<evidence type="ECO:0000313" key="2">
    <source>
        <dbReference type="EMBL" id="VDO44544.1"/>
    </source>
</evidence>
<gene>
    <name evidence="2" type="ORF">HPLM_LOCUS12034</name>
</gene>
<keyword evidence="1" id="KW-1133">Transmembrane helix</keyword>
<dbReference type="WBParaSite" id="HPLM_0001204201-mRNA-1">
    <property type="protein sequence ID" value="HPLM_0001204201-mRNA-1"/>
    <property type="gene ID" value="HPLM_0001204201"/>
</dbReference>
<dbReference type="OMA" id="THCALND"/>
<evidence type="ECO:0000313" key="3">
    <source>
        <dbReference type="Proteomes" id="UP000268014"/>
    </source>
</evidence>
<evidence type="ECO:0000256" key="1">
    <source>
        <dbReference type="SAM" id="Phobius"/>
    </source>
</evidence>
<evidence type="ECO:0000313" key="4">
    <source>
        <dbReference type="WBParaSite" id="HPLM_0001204201-mRNA-1"/>
    </source>
</evidence>
<reference evidence="4" key="1">
    <citation type="submission" date="2016-04" db="UniProtKB">
        <authorList>
            <consortium name="WormBaseParasite"/>
        </authorList>
    </citation>
    <scope>IDENTIFICATION</scope>
</reference>
<name>A0A0N4WLL2_HAEPC</name>